<dbReference type="EMBL" id="ACBZ01000101">
    <property type="protein sequence ID" value="EEG49095.1"/>
    <property type="molecule type" value="Genomic_DNA"/>
</dbReference>
<reference evidence="1 2" key="1">
    <citation type="submission" date="2009-01" db="EMBL/GenBank/DDBJ databases">
        <authorList>
            <person name="Fulton L."/>
            <person name="Clifton S."/>
            <person name="Fulton B."/>
            <person name="Xu J."/>
            <person name="Minx P."/>
            <person name="Pepin K.H."/>
            <person name="Johnson M."/>
            <person name="Bhonagiri V."/>
            <person name="Nash W.E."/>
            <person name="Mardis E.R."/>
            <person name="Wilson R.K."/>
        </authorList>
    </citation>
    <scope>NUCLEOTIDE SEQUENCE [LARGE SCALE GENOMIC DNA]</scope>
    <source>
        <strain evidence="2">DSM 10507 / JCM 14656 / S5a33</strain>
    </source>
</reference>
<proteinExistence type="predicted"/>
<gene>
    <name evidence="1" type="ORF">RUMHYD_01900</name>
</gene>
<dbReference type="AlphaFoldDB" id="C0CM25"/>
<dbReference type="HOGENOM" id="CLU_2951054_0_0_9"/>
<comment type="caution">
    <text evidence="1">The sequence shown here is derived from an EMBL/GenBank/DDBJ whole genome shotgun (WGS) entry which is preliminary data.</text>
</comment>
<keyword evidence="2" id="KW-1185">Reference proteome</keyword>
<protein>
    <submittedName>
        <fullName evidence="1">Uncharacterized protein</fullName>
    </submittedName>
</protein>
<dbReference type="Proteomes" id="UP000003100">
    <property type="component" value="Unassembled WGS sequence"/>
</dbReference>
<reference evidence="1 2" key="2">
    <citation type="submission" date="2009-02" db="EMBL/GenBank/DDBJ databases">
        <title>Draft genome sequence of Blautia hydrogenotrophica DSM 10507 (Ruminococcus hydrogenotrophicus DSM 10507).</title>
        <authorList>
            <person name="Sudarsanam P."/>
            <person name="Ley R."/>
            <person name="Guruge J."/>
            <person name="Turnbaugh P.J."/>
            <person name="Mahowald M."/>
            <person name="Liep D."/>
            <person name="Gordon J."/>
        </authorList>
    </citation>
    <scope>NUCLEOTIDE SEQUENCE [LARGE SCALE GENOMIC DNA]</scope>
    <source>
        <strain evidence="2">DSM 10507 / JCM 14656 / S5a33</strain>
    </source>
</reference>
<accession>C0CM25</accession>
<evidence type="ECO:0000313" key="1">
    <source>
        <dbReference type="EMBL" id="EEG49095.1"/>
    </source>
</evidence>
<organism evidence="1 2">
    <name type="scientific">Blautia hydrogenotrophica (strain DSM 10507 / JCM 14656 / S5a33)</name>
    <name type="common">Ruminococcus hydrogenotrophicus</name>
    <dbReference type="NCBI Taxonomy" id="476272"/>
    <lineage>
        <taxon>Bacteria</taxon>
        <taxon>Bacillati</taxon>
        <taxon>Bacillota</taxon>
        <taxon>Clostridia</taxon>
        <taxon>Lachnospirales</taxon>
        <taxon>Lachnospiraceae</taxon>
        <taxon>Blautia</taxon>
    </lineage>
</organism>
<sequence>MKNIHLIKILENLLKIHQNLTADIKPDTSGPLMQPKLVASLEKCRAEEQTKKPLNGLSS</sequence>
<evidence type="ECO:0000313" key="2">
    <source>
        <dbReference type="Proteomes" id="UP000003100"/>
    </source>
</evidence>
<name>C0CM25_BLAHS</name>